<dbReference type="Gene3D" id="1.20.5.340">
    <property type="match status" value="1"/>
</dbReference>
<feature type="coiled-coil region" evidence="1">
    <location>
        <begin position="51"/>
        <end position="92"/>
    </location>
</feature>
<proteinExistence type="predicted"/>
<dbReference type="SUPFAM" id="SSF57997">
    <property type="entry name" value="Tropomyosin"/>
    <property type="match status" value="1"/>
</dbReference>
<dbReference type="SUPFAM" id="SSF56219">
    <property type="entry name" value="DNase I-like"/>
    <property type="match status" value="1"/>
</dbReference>
<dbReference type="Proteomes" id="UP001159428">
    <property type="component" value="Unassembled WGS sequence"/>
</dbReference>
<accession>A0AAU9WVH7</accession>
<name>A0AAU9WVH7_9CNID</name>
<reference evidence="3 4" key="1">
    <citation type="submission" date="2022-05" db="EMBL/GenBank/DDBJ databases">
        <authorList>
            <consortium name="Genoscope - CEA"/>
            <person name="William W."/>
        </authorList>
    </citation>
    <scope>NUCLEOTIDE SEQUENCE [LARGE SCALE GENOMIC DNA]</scope>
</reference>
<organism evidence="3 4">
    <name type="scientific">Pocillopora meandrina</name>
    <dbReference type="NCBI Taxonomy" id="46732"/>
    <lineage>
        <taxon>Eukaryota</taxon>
        <taxon>Metazoa</taxon>
        <taxon>Cnidaria</taxon>
        <taxon>Anthozoa</taxon>
        <taxon>Hexacorallia</taxon>
        <taxon>Scleractinia</taxon>
        <taxon>Astrocoeniina</taxon>
        <taxon>Pocilloporidae</taxon>
        <taxon>Pocillopora</taxon>
    </lineage>
</organism>
<feature type="non-terminal residue" evidence="3">
    <location>
        <position position="452"/>
    </location>
</feature>
<evidence type="ECO:0000313" key="4">
    <source>
        <dbReference type="Proteomes" id="UP001159428"/>
    </source>
</evidence>
<sequence length="452" mass="52697">MEKLFITAKRKSSYRSDSEPSPEDKRLKESNSPAKISCDEDEVMEALGSKIDLVLSKLSNLETKMEELNAAVKGLQSKVTSLEREVDSVKTKQKTLDEYFTSMEQSSVFVDEQVQDLIAKTNKNNDDVSDTRRKLLYLEAYNRRENLKFEGIPETFASSEEDGAIQRGDVSTENTKAVLTDFFERVLGIEDAKNIEFQRVHRMGKPRKENGRERIIIARFLRFSDRERVLKCGRKLKETGYKMYEDLPKEIHEMRKLQMEKLKNARKDGKRAYFSRSEPDKLYINETYNTPDVFDSWKFQWLGDMYYSHGSNHSKGVLVLIRDETLQFELKSVKKDSQGRFVIVEALVQDSPVLLINIYAPNNPMTLFIMGGDFNVPLSLQLDSYGSKTEKKDVVTKIRELMLDFNLVDIWRLRNPDKKRYTWKQNKPLVQRRLDYWLISDDFQDDVDSTGI</sequence>
<dbReference type="PANTHER" id="PTHR11505">
    <property type="entry name" value="L1 TRANSPOSABLE ELEMENT-RELATED"/>
    <property type="match status" value="1"/>
</dbReference>
<dbReference type="AlphaFoldDB" id="A0AAU9WVH7"/>
<dbReference type="CDD" id="cd09076">
    <property type="entry name" value="L1-EN"/>
    <property type="match status" value="1"/>
</dbReference>
<dbReference type="Gene3D" id="3.30.70.1820">
    <property type="entry name" value="L1 transposable element, RRM domain"/>
    <property type="match status" value="1"/>
</dbReference>
<comment type="caution">
    <text evidence="3">The sequence shown here is derived from an EMBL/GenBank/DDBJ whole genome shotgun (WGS) entry which is preliminary data.</text>
</comment>
<evidence type="ECO:0000256" key="1">
    <source>
        <dbReference type="SAM" id="Coils"/>
    </source>
</evidence>
<evidence type="ECO:0000313" key="3">
    <source>
        <dbReference type="EMBL" id="CAH3127230.1"/>
    </source>
</evidence>
<keyword evidence="4" id="KW-1185">Reference proteome</keyword>
<dbReference type="InterPro" id="IPR036691">
    <property type="entry name" value="Endo/exonu/phosph_ase_sf"/>
</dbReference>
<feature type="region of interest" description="Disordered" evidence="2">
    <location>
        <begin position="1"/>
        <end position="35"/>
    </location>
</feature>
<keyword evidence="1" id="KW-0175">Coiled coil</keyword>
<dbReference type="EMBL" id="CALNXJ010000022">
    <property type="protein sequence ID" value="CAH3127230.1"/>
    <property type="molecule type" value="Genomic_DNA"/>
</dbReference>
<feature type="compositionally biased region" description="Basic and acidic residues" evidence="2">
    <location>
        <begin position="14"/>
        <end position="29"/>
    </location>
</feature>
<gene>
    <name evidence="3" type="ORF">PMEA_00012929</name>
</gene>
<dbReference type="InterPro" id="IPR004244">
    <property type="entry name" value="Transposase_22"/>
</dbReference>
<dbReference type="Gene3D" id="3.60.10.10">
    <property type="entry name" value="Endonuclease/exonuclease/phosphatase"/>
    <property type="match status" value="1"/>
</dbReference>
<protein>
    <submittedName>
        <fullName evidence="3">Uncharacterized protein</fullName>
    </submittedName>
</protein>
<evidence type="ECO:0000256" key="2">
    <source>
        <dbReference type="SAM" id="MobiDB-lite"/>
    </source>
</evidence>